<sequence>MVGESGAGKSSLLKTFTTALSNKEDIADIYRIGPSTHGKKSATLKMHLEPIYIGGETKEQEQCLPCRFYDMPGLDDDQTVTEDEIMKIINNNTNECKDSKEAALKKNLTPADEVHCILYVINAKANLTTTISKSINIMKSILQRIQKDDGIRQFVVVTAIDELGVPNEDMKNAYKYRCVRKHCEKVSVAFNVDLFHVIPVSNYFVEVTSNDAKNAMSLFNFWRVFHSGKDFIDRHWNKKETPEGLRKLMV</sequence>
<evidence type="ECO:0000259" key="1">
    <source>
        <dbReference type="Pfam" id="PF01926"/>
    </source>
</evidence>
<evidence type="ECO:0000313" key="2">
    <source>
        <dbReference type="EnsemblMetazoa" id="G8848.1:cds"/>
    </source>
</evidence>
<dbReference type="EnsemblMetazoa" id="G8848.1">
    <property type="protein sequence ID" value="G8848.1:cds"/>
    <property type="gene ID" value="G8848"/>
</dbReference>
<dbReference type="SUPFAM" id="SSF52540">
    <property type="entry name" value="P-loop containing nucleoside triphosphate hydrolases"/>
    <property type="match status" value="1"/>
</dbReference>
<dbReference type="InterPro" id="IPR006073">
    <property type="entry name" value="GTP-bd"/>
</dbReference>
<dbReference type="Gene3D" id="3.40.50.300">
    <property type="entry name" value="P-loop containing nucleotide triphosphate hydrolases"/>
    <property type="match status" value="1"/>
</dbReference>
<name>A0A8W8NZD6_MAGGI</name>
<evidence type="ECO:0000313" key="3">
    <source>
        <dbReference type="Proteomes" id="UP000005408"/>
    </source>
</evidence>
<keyword evidence="3" id="KW-1185">Reference proteome</keyword>
<dbReference type="Pfam" id="PF01926">
    <property type="entry name" value="MMR_HSR1"/>
    <property type="match status" value="1"/>
</dbReference>
<reference evidence="2" key="1">
    <citation type="submission" date="2022-08" db="UniProtKB">
        <authorList>
            <consortium name="EnsemblMetazoa"/>
        </authorList>
    </citation>
    <scope>IDENTIFICATION</scope>
    <source>
        <strain evidence="2">05x7-T-G4-1.051#20</strain>
    </source>
</reference>
<dbReference type="Proteomes" id="UP000005408">
    <property type="component" value="Unassembled WGS sequence"/>
</dbReference>
<accession>A0A8W8NZD6</accession>
<protein>
    <recommendedName>
        <fullName evidence="1">G domain-containing protein</fullName>
    </recommendedName>
</protein>
<dbReference type="InterPro" id="IPR027417">
    <property type="entry name" value="P-loop_NTPase"/>
</dbReference>
<dbReference type="GO" id="GO:0005525">
    <property type="term" value="F:GTP binding"/>
    <property type="evidence" value="ECO:0007669"/>
    <property type="project" value="InterPro"/>
</dbReference>
<organism evidence="2 3">
    <name type="scientific">Magallana gigas</name>
    <name type="common">Pacific oyster</name>
    <name type="synonym">Crassostrea gigas</name>
    <dbReference type="NCBI Taxonomy" id="29159"/>
    <lineage>
        <taxon>Eukaryota</taxon>
        <taxon>Metazoa</taxon>
        <taxon>Spiralia</taxon>
        <taxon>Lophotrochozoa</taxon>
        <taxon>Mollusca</taxon>
        <taxon>Bivalvia</taxon>
        <taxon>Autobranchia</taxon>
        <taxon>Pteriomorphia</taxon>
        <taxon>Ostreida</taxon>
        <taxon>Ostreoidea</taxon>
        <taxon>Ostreidae</taxon>
        <taxon>Magallana</taxon>
    </lineage>
</organism>
<feature type="domain" description="G" evidence="1">
    <location>
        <begin position="2"/>
        <end position="138"/>
    </location>
</feature>
<proteinExistence type="predicted"/>
<dbReference type="AlphaFoldDB" id="A0A8W8NZD6"/>